<keyword evidence="3 5" id="KW-1133">Transmembrane helix</keyword>
<dbReference type="InterPro" id="IPR032808">
    <property type="entry name" value="DoxX"/>
</dbReference>
<evidence type="ECO:0000256" key="2">
    <source>
        <dbReference type="ARBA" id="ARBA00022692"/>
    </source>
</evidence>
<evidence type="ECO:0000256" key="5">
    <source>
        <dbReference type="SAM" id="Phobius"/>
    </source>
</evidence>
<dbReference type="RefSeq" id="WP_345470007.1">
    <property type="nucleotide sequence ID" value="NZ_CP125942.1"/>
</dbReference>
<dbReference type="AlphaFoldDB" id="A0AAU6WAJ4"/>
<keyword evidence="2 5" id="KW-0812">Transmembrane</keyword>
<name>A0AAU6WAJ4_9MICC</name>
<feature type="transmembrane region" description="Helical" evidence="5">
    <location>
        <begin position="72"/>
        <end position="92"/>
    </location>
</feature>
<evidence type="ECO:0000256" key="4">
    <source>
        <dbReference type="ARBA" id="ARBA00023136"/>
    </source>
</evidence>
<keyword evidence="4 5" id="KW-0472">Membrane</keyword>
<dbReference type="KEGG" id="gey:QMQ05_10990"/>
<dbReference type="GO" id="GO:0016020">
    <property type="term" value="C:membrane"/>
    <property type="evidence" value="ECO:0007669"/>
    <property type="project" value="UniProtKB-SubCell"/>
</dbReference>
<protein>
    <submittedName>
        <fullName evidence="6">DoxX family protein</fullName>
    </submittedName>
</protein>
<evidence type="ECO:0000313" key="6">
    <source>
        <dbReference type="EMBL" id="XAO44882.1"/>
    </source>
</evidence>
<keyword evidence="7" id="KW-1185">Reference proteome</keyword>
<feature type="transmembrane region" description="Helical" evidence="5">
    <location>
        <begin position="6"/>
        <end position="25"/>
    </location>
</feature>
<reference evidence="6 7" key="1">
    <citation type="submission" date="2023-05" db="EMBL/GenBank/DDBJ databases">
        <title>Glutamicibacter sp. B1, complete genome.</title>
        <authorList>
            <person name="Long Y.H."/>
            <person name="Fang T."/>
            <person name="Li X.Y."/>
        </authorList>
    </citation>
    <scope>NUCLEOTIDE SEQUENCE [LARGE SCALE GENOMIC DNA]</scope>
    <source>
        <strain evidence="6 7">B1</strain>
    </source>
</reference>
<feature type="transmembrane region" description="Helical" evidence="5">
    <location>
        <begin position="99"/>
        <end position="118"/>
    </location>
</feature>
<dbReference type="Proteomes" id="UP001486888">
    <property type="component" value="Chromosome"/>
</dbReference>
<organism evidence="6 7">
    <name type="scientific">Glutamicibacter ectropisis</name>
    <dbReference type="NCBI Taxonomy" id="3046593"/>
    <lineage>
        <taxon>Bacteria</taxon>
        <taxon>Bacillati</taxon>
        <taxon>Actinomycetota</taxon>
        <taxon>Actinomycetes</taxon>
        <taxon>Micrococcales</taxon>
        <taxon>Micrococcaceae</taxon>
        <taxon>Glutamicibacter</taxon>
    </lineage>
</organism>
<gene>
    <name evidence="6" type="ORF">QMQ05_10990</name>
</gene>
<evidence type="ECO:0000256" key="1">
    <source>
        <dbReference type="ARBA" id="ARBA00004141"/>
    </source>
</evidence>
<accession>A0AAU6WAJ4</accession>
<dbReference type="Pfam" id="PF13564">
    <property type="entry name" value="DoxX_2"/>
    <property type="match status" value="1"/>
</dbReference>
<evidence type="ECO:0000256" key="3">
    <source>
        <dbReference type="ARBA" id="ARBA00022989"/>
    </source>
</evidence>
<sequence>MIIALWIINIILAFVFLAAGVTKLARTPQALADSGMTWATDTSTDAVKAIGAVEVLGALGLFLPLATGIAPVLAPIAAIGLVLAMVGAIIVHLKRAENFMVPVVLLVIAAVSAILGFINL</sequence>
<dbReference type="EMBL" id="CP125942">
    <property type="protein sequence ID" value="XAO44882.1"/>
    <property type="molecule type" value="Genomic_DNA"/>
</dbReference>
<evidence type="ECO:0000313" key="7">
    <source>
        <dbReference type="Proteomes" id="UP001486888"/>
    </source>
</evidence>
<comment type="subcellular location">
    <subcellularLocation>
        <location evidence="1">Membrane</location>
        <topology evidence="1">Multi-pass membrane protein</topology>
    </subcellularLocation>
</comment>
<proteinExistence type="predicted"/>